<dbReference type="PANTHER" id="PTHR12205">
    <property type="entry name" value="CENTROMERE/KINETOCHORE PROTEIN ZW10"/>
    <property type="match status" value="1"/>
</dbReference>
<accession>A0A6J3M8S3</accession>
<evidence type="ECO:0000313" key="3">
    <source>
        <dbReference type="Proteomes" id="UP000504637"/>
    </source>
</evidence>
<evidence type="ECO:0000256" key="1">
    <source>
        <dbReference type="SAM" id="MobiDB-lite"/>
    </source>
</evidence>
<dbReference type="GeneID" id="54358921"/>
<reference evidence="4" key="2">
    <citation type="submission" date="2020-04" db="EMBL/GenBank/DDBJ databases">
        <authorList>
            <consortium name="NCBI Genome Project"/>
        </authorList>
    </citation>
    <scope>NUCLEOTIDE SEQUENCE</scope>
    <source>
        <strain evidence="4">CBS 342.82</strain>
    </source>
</reference>
<dbReference type="Pfam" id="PF22766">
    <property type="entry name" value="ZW10_C2"/>
    <property type="match status" value="1"/>
</dbReference>
<dbReference type="Proteomes" id="UP000504637">
    <property type="component" value="Unplaced"/>
</dbReference>
<dbReference type="OrthoDB" id="534815at2759"/>
<reference evidence="4" key="1">
    <citation type="submission" date="2020-01" db="EMBL/GenBank/DDBJ databases">
        <authorList>
            <consortium name="DOE Joint Genome Institute"/>
            <person name="Haridas S."/>
            <person name="Albert R."/>
            <person name="Binder M."/>
            <person name="Bloem J."/>
            <person name="Labutti K."/>
            <person name="Salamov A."/>
            <person name="Andreopoulos B."/>
            <person name="Baker S.E."/>
            <person name="Barry K."/>
            <person name="Bills G."/>
            <person name="Bluhm B.H."/>
            <person name="Cannon C."/>
            <person name="Castanera R."/>
            <person name="Culley D.E."/>
            <person name="Daum C."/>
            <person name="Ezra D."/>
            <person name="Gonzalez J.B."/>
            <person name="Henrissat B."/>
            <person name="Kuo A."/>
            <person name="Liang C."/>
            <person name="Lipzen A."/>
            <person name="Lutzoni F."/>
            <person name="Magnuson J."/>
            <person name="Mondo S."/>
            <person name="Nolan M."/>
            <person name="Ohm R."/>
            <person name="Pangilinan J."/>
            <person name="Park H.-J."/>
            <person name="Ramirez L."/>
            <person name="Alfaro M."/>
            <person name="Sun H."/>
            <person name="Tritt A."/>
            <person name="Yoshinaga Y."/>
            <person name="Zwiers L.-H."/>
            <person name="Turgeon B.G."/>
            <person name="Goodwin S.B."/>
            <person name="Spatafora J.W."/>
            <person name="Crous P.W."/>
            <person name="Grigoriev I.V."/>
        </authorList>
    </citation>
    <scope>NUCLEOTIDE SEQUENCE</scope>
    <source>
        <strain evidence="4">CBS 342.82</strain>
    </source>
</reference>
<reference evidence="4" key="3">
    <citation type="submission" date="2025-08" db="UniProtKB">
        <authorList>
            <consortium name="RefSeq"/>
        </authorList>
    </citation>
    <scope>IDENTIFICATION</scope>
    <source>
        <strain evidence="4">CBS 342.82</strain>
    </source>
</reference>
<dbReference type="AlphaFoldDB" id="A0A6J3M8S3"/>
<feature type="domain" description="ZW10 C-terminal helical" evidence="2">
    <location>
        <begin position="667"/>
        <end position="823"/>
    </location>
</feature>
<name>A0A6J3M8S3_9PEZI</name>
<feature type="compositionally biased region" description="Acidic residues" evidence="1">
    <location>
        <begin position="445"/>
        <end position="472"/>
    </location>
</feature>
<evidence type="ECO:0000259" key="2">
    <source>
        <dbReference type="Pfam" id="PF22766"/>
    </source>
</evidence>
<proteinExistence type="predicted"/>
<protein>
    <recommendedName>
        <fullName evidence="2">ZW10 C-terminal helical domain-containing protein</fullName>
    </recommendedName>
</protein>
<evidence type="ECO:0000313" key="4">
    <source>
        <dbReference type="RefSeq" id="XP_033461035.1"/>
    </source>
</evidence>
<dbReference type="GO" id="GO:0007094">
    <property type="term" value="P:mitotic spindle assembly checkpoint signaling"/>
    <property type="evidence" value="ECO:0007669"/>
    <property type="project" value="TreeGrafter"/>
</dbReference>
<dbReference type="GO" id="GO:0005737">
    <property type="term" value="C:cytoplasm"/>
    <property type="evidence" value="ECO:0007669"/>
    <property type="project" value="GOC"/>
</dbReference>
<organism evidence="4">
    <name type="scientific">Dissoconium aciculare CBS 342.82</name>
    <dbReference type="NCBI Taxonomy" id="1314786"/>
    <lineage>
        <taxon>Eukaryota</taxon>
        <taxon>Fungi</taxon>
        <taxon>Dikarya</taxon>
        <taxon>Ascomycota</taxon>
        <taxon>Pezizomycotina</taxon>
        <taxon>Dothideomycetes</taxon>
        <taxon>Dothideomycetidae</taxon>
        <taxon>Mycosphaerellales</taxon>
        <taxon>Dissoconiaceae</taxon>
        <taxon>Dissoconium</taxon>
    </lineage>
</organism>
<dbReference type="GO" id="GO:0006888">
    <property type="term" value="P:endoplasmic reticulum to Golgi vesicle-mediated transport"/>
    <property type="evidence" value="ECO:0007669"/>
    <property type="project" value="TreeGrafter"/>
</dbReference>
<gene>
    <name evidence="4" type="ORF">K489DRAFT_315924</name>
</gene>
<feature type="region of interest" description="Disordered" evidence="1">
    <location>
        <begin position="411"/>
        <end position="515"/>
    </location>
</feature>
<dbReference type="GO" id="GO:1990423">
    <property type="term" value="C:RZZ complex"/>
    <property type="evidence" value="ECO:0007669"/>
    <property type="project" value="TreeGrafter"/>
</dbReference>
<dbReference type="PANTHER" id="PTHR12205:SF0">
    <property type="entry name" value="CENTROMERE_KINETOCHORE PROTEIN ZW10 HOMOLOG"/>
    <property type="match status" value="1"/>
</dbReference>
<feature type="compositionally biased region" description="Low complexity" evidence="1">
    <location>
        <begin position="430"/>
        <end position="444"/>
    </location>
</feature>
<keyword evidence="3" id="KW-1185">Reference proteome</keyword>
<sequence>MSAETITPAVLQFVDSGTYPSEESVFSATLQPADLQHLLQQLRAEQAQAKETLRGLSRTAAPDVDDWVARARTLQADIQRSRDTARDIVKAAETGRELADKVKDARAKVGLLEKEVGFNESLEQTLLRVRETNADLSEVKNAVVEGDLQRAVGKFQTAEVAFSKLDLHGTGVAALLERRMETLRDEVKDMILQRWNHHFFVDAENRSFAVQNAGRHDILVQAAKALDLFEPRIARLAKDLERTLLRPRMVVSREETVFRMTVTSNSVACDSTSDDTTIAALLTDLTSLVQFLDSSLPKEVSTSLSQHLIPFLVTRLEDDWLNPSLPSAIAEMPDFQQALGRVALLANQINDLGWKGAQTLLDWEKNVPRLWLTKRREFLLGEVRNLVFTGLKETKIVERVETQIIQEDIEVDAGAAEGGDDWDAWDESADATANTPTGNAPAATGDEDDDFSAWDAPPDTEGEQTKDDDGEGETWGWEDGQEGTEKSPASPKILKKQPSRLSTKPNPAKPSEREITYKESFMVTAVPEGIISSIQQVVQDAQTLAHEDHSSSPIAPAATGLYSLPTLALAIYRATATTAYANLDSGSMLIYNDASRLADQLEKYQTSQPATSRLRLSNDIKTLTTFARRAYSSAMDSQRTILRDLLDGAQGFGNCTTPPYQAACEAAVSDATHHLRTVHKQWEPILSRPALLQSVGGLLATLIGKIIADVEDLPDISEADSKQLQALIESVSEIRDLFSFEDAGGGDDDDGGVGGEIRDQTASFCPNWIKFQYLGEIMVSSLADIKYSWHEGGMNLDFGPEEVVGLIEALFAESPLRRAAIGEIRRSAAGRM</sequence>
<dbReference type="Gene3D" id="1.10.357.150">
    <property type="match status" value="1"/>
</dbReference>
<dbReference type="InterPro" id="IPR055148">
    <property type="entry name" value="ZW10_C_2"/>
</dbReference>
<dbReference type="RefSeq" id="XP_033461035.1">
    <property type="nucleotide sequence ID" value="XM_033601121.1"/>
</dbReference>
<feature type="compositionally biased region" description="Acidic residues" evidence="1">
    <location>
        <begin position="418"/>
        <end position="429"/>
    </location>
</feature>
<dbReference type="InterPro" id="IPR046362">
    <property type="entry name" value="Zw10/DSL1_C_sf"/>
</dbReference>